<dbReference type="OMA" id="GEAPNID"/>
<dbReference type="AlphaFoldDB" id="A0A8T2VDP0"/>
<comment type="caution">
    <text evidence="2">The sequence shown here is derived from an EMBL/GenBank/DDBJ whole genome shotgun (WGS) entry which is preliminary data.</text>
</comment>
<evidence type="ECO:0000313" key="3">
    <source>
        <dbReference type="Proteomes" id="UP000825935"/>
    </source>
</evidence>
<proteinExistence type="predicted"/>
<feature type="region of interest" description="Disordered" evidence="1">
    <location>
        <begin position="1"/>
        <end position="103"/>
    </location>
</feature>
<feature type="compositionally biased region" description="Polar residues" evidence="1">
    <location>
        <begin position="68"/>
        <end position="80"/>
    </location>
</feature>
<reference evidence="2" key="1">
    <citation type="submission" date="2021-08" db="EMBL/GenBank/DDBJ databases">
        <title>WGS assembly of Ceratopteris richardii.</title>
        <authorList>
            <person name="Marchant D.B."/>
            <person name="Chen G."/>
            <person name="Jenkins J."/>
            <person name="Shu S."/>
            <person name="Leebens-Mack J."/>
            <person name="Grimwood J."/>
            <person name="Schmutz J."/>
            <person name="Soltis P."/>
            <person name="Soltis D."/>
            <person name="Chen Z.-H."/>
        </authorList>
    </citation>
    <scope>NUCLEOTIDE SEQUENCE</scope>
    <source>
        <strain evidence="2">Whitten #5841</strain>
        <tissue evidence="2">Leaf</tissue>
    </source>
</reference>
<protein>
    <submittedName>
        <fullName evidence="2">Uncharacterized protein</fullName>
    </submittedName>
</protein>
<feature type="region of interest" description="Disordered" evidence="1">
    <location>
        <begin position="124"/>
        <end position="188"/>
    </location>
</feature>
<evidence type="ECO:0000313" key="2">
    <source>
        <dbReference type="EMBL" id="KAH7446607.1"/>
    </source>
</evidence>
<name>A0A8T2VDP0_CERRI</name>
<dbReference type="OrthoDB" id="759501at2759"/>
<feature type="compositionally biased region" description="Polar residues" evidence="1">
    <location>
        <begin position="163"/>
        <end position="185"/>
    </location>
</feature>
<evidence type="ECO:0000256" key="1">
    <source>
        <dbReference type="SAM" id="MobiDB-lite"/>
    </source>
</evidence>
<feature type="compositionally biased region" description="Polar residues" evidence="1">
    <location>
        <begin position="25"/>
        <end position="41"/>
    </location>
</feature>
<dbReference type="Proteomes" id="UP000825935">
    <property type="component" value="Chromosome 1"/>
</dbReference>
<accession>A0A8T2VDP0</accession>
<keyword evidence="3" id="KW-1185">Reference proteome</keyword>
<sequence length="316" mass="34841">MGTATRTRSQTRKTRSICNPESAEQGASSPFTVLSGNNIDSLNKRHKRKPAGGRTLFDKENSAPPFRRSSNFVDLSNTCLSESSKKSSRKRKHEKQLAIGSNRSNNDTIIAADAIETPLSSQHELCRPRPDVDAAENPSEPLVSTHADISNDSRIPPAIEGTNGANENETDQNNRCSSHGNSSNGVPAILLEGQGNDISKTEMSKDKDGALVVSSSSALALLQKEYERLFAKYKKLKERRMAEVEALYDKQNSHISNFVQATEELTEYYKGEIVALKQQVEDGNNSDILDRCKSLERANLDCRSELLQEQAKGDED</sequence>
<organism evidence="2 3">
    <name type="scientific">Ceratopteris richardii</name>
    <name type="common">Triangle waterfern</name>
    <dbReference type="NCBI Taxonomy" id="49495"/>
    <lineage>
        <taxon>Eukaryota</taxon>
        <taxon>Viridiplantae</taxon>
        <taxon>Streptophyta</taxon>
        <taxon>Embryophyta</taxon>
        <taxon>Tracheophyta</taxon>
        <taxon>Polypodiopsida</taxon>
        <taxon>Polypodiidae</taxon>
        <taxon>Polypodiales</taxon>
        <taxon>Pteridineae</taxon>
        <taxon>Pteridaceae</taxon>
        <taxon>Parkerioideae</taxon>
        <taxon>Ceratopteris</taxon>
    </lineage>
</organism>
<gene>
    <name evidence="2" type="ORF">KP509_01G064500</name>
</gene>
<dbReference type="EMBL" id="CM035406">
    <property type="protein sequence ID" value="KAH7446607.1"/>
    <property type="molecule type" value="Genomic_DNA"/>
</dbReference>